<sequence length="392" mass="44547">MTSAARFLETTFRIVYDYVSRAYRPLRHWIGALILATFITMIAAVSHIFPVSNWDMFAYTAAVLETDIEDPVELHDLSYEIVKQNVSPGEFLTLTQDRDYRIRQYEDPAAFSTMLGFYRLKLGYVETLRALSGLMDPVKAMRLVSIASAVAIGLLLLVWLAREKALMYGPVVAAMLIIGDFSGSAALLSPDLYASVFLLLAAFLYIERQDIGAALCLLIALTIRPDHLAFIGVFFVFALIYGPGRWVMTATFLIAAVAYQFLLKDESHPGWWIHLWFTHVEYVPTLEGFHPPFSPLLYLQMLVRSTVRSMVGQNWLAALLALVIFYAKVIEPPRMAERSKILLYAVFTSICAKYLVFPHFETRFYFPYLMIMGMILLIAWHQQNRKTSVTSG</sequence>
<feature type="transmembrane region" description="Helical" evidence="1">
    <location>
        <begin position="363"/>
        <end position="380"/>
    </location>
</feature>
<keyword evidence="3" id="KW-1185">Reference proteome</keyword>
<dbReference type="RefSeq" id="WP_073014468.1">
    <property type="nucleotide sequence ID" value="NZ_FRBW01000004.1"/>
</dbReference>
<dbReference type="Proteomes" id="UP000186002">
    <property type="component" value="Unassembled WGS sequence"/>
</dbReference>
<feature type="transmembrane region" description="Helical" evidence="1">
    <location>
        <begin position="192"/>
        <end position="207"/>
    </location>
</feature>
<dbReference type="EMBL" id="FRBW01000004">
    <property type="protein sequence ID" value="SHM87606.1"/>
    <property type="molecule type" value="Genomic_DNA"/>
</dbReference>
<feature type="transmembrane region" description="Helical" evidence="1">
    <location>
        <begin position="140"/>
        <end position="160"/>
    </location>
</feature>
<name>A0A1M7MA24_9HYPH</name>
<reference evidence="2 3" key="1">
    <citation type="submission" date="2016-11" db="EMBL/GenBank/DDBJ databases">
        <authorList>
            <person name="Jaros S."/>
            <person name="Januszkiewicz K."/>
            <person name="Wedrychowicz H."/>
        </authorList>
    </citation>
    <scope>NUCLEOTIDE SEQUENCE [LARGE SCALE GENOMIC DNA]</scope>
    <source>
        <strain evidence="2 3">DSM 22153</strain>
    </source>
</reference>
<evidence type="ECO:0000313" key="3">
    <source>
        <dbReference type="Proteomes" id="UP000186002"/>
    </source>
</evidence>
<dbReference type="AlphaFoldDB" id="A0A1M7MA24"/>
<keyword evidence="1" id="KW-0812">Transmembrane</keyword>
<dbReference type="STRING" id="735517.SAMN05444272_3321"/>
<gene>
    <name evidence="2" type="ORF">SAMN05444272_3321</name>
</gene>
<feature type="transmembrane region" description="Helical" evidence="1">
    <location>
        <begin position="29"/>
        <end position="49"/>
    </location>
</feature>
<accession>A0A1M7MA24</accession>
<evidence type="ECO:0000313" key="2">
    <source>
        <dbReference type="EMBL" id="SHM87606.1"/>
    </source>
</evidence>
<evidence type="ECO:0000256" key="1">
    <source>
        <dbReference type="SAM" id="Phobius"/>
    </source>
</evidence>
<feature type="transmembrane region" description="Helical" evidence="1">
    <location>
        <begin position="341"/>
        <end position="357"/>
    </location>
</feature>
<feature type="transmembrane region" description="Helical" evidence="1">
    <location>
        <begin position="167"/>
        <end position="186"/>
    </location>
</feature>
<feature type="transmembrane region" description="Helical" evidence="1">
    <location>
        <begin position="310"/>
        <end position="329"/>
    </location>
</feature>
<keyword evidence="1" id="KW-0472">Membrane</keyword>
<keyword evidence="1" id="KW-1133">Transmembrane helix</keyword>
<protein>
    <recommendedName>
        <fullName evidence="4">DUF2029 domain-containing protein</fullName>
    </recommendedName>
</protein>
<evidence type="ECO:0008006" key="4">
    <source>
        <dbReference type="Google" id="ProtNLM"/>
    </source>
</evidence>
<proteinExistence type="predicted"/>
<feature type="transmembrane region" description="Helical" evidence="1">
    <location>
        <begin position="214"/>
        <end position="240"/>
    </location>
</feature>
<organism evidence="2 3">
    <name type="scientific">Roseibium suaedae</name>
    <dbReference type="NCBI Taxonomy" id="735517"/>
    <lineage>
        <taxon>Bacteria</taxon>
        <taxon>Pseudomonadati</taxon>
        <taxon>Pseudomonadota</taxon>
        <taxon>Alphaproteobacteria</taxon>
        <taxon>Hyphomicrobiales</taxon>
        <taxon>Stappiaceae</taxon>
        <taxon>Roseibium</taxon>
    </lineage>
</organism>